<gene>
    <name evidence="1" type="ORF">FOF46_13740</name>
</gene>
<dbReference type="OrthoDB" id="1179783at2"/>
<evidence type="ECO:0000313" key="1">
    <source>
        <dbReference type="EMBL" id="TSE08114.1"/>
    </source>
</evidence>
<dbReference type="AlphaFoldDB" id="A0A554VJM4"/>
<reference evidence="1 2" key="1">
    <citation type="submission" date="2019-07" db="EMBL/GenBank/DDBJ databases">
        <title>The draft genome sequence of Aquimarina algiphila M91.</title>
        <authorList>
            <person name="Meng X."/>
        </authorList>
    </citation>
    <scope>NUCLEOTIDE SEQUENCE [LARGE SCALE GENOMIC DNA]</scope>
    <source>
        <strain evidence="1 2">M91</strain>
    </source>
</reference>
<comment type="caution">
    <text evidence="1">The sequence shown here is derived from an EMBL/GenBank/DDBJ whole genome shotgun (WGS) entry which is preliminary data.</text>
</comment>
<organism evidence="1 2">
    <name type="scientific">Aquimarina algiphila</name>
    <dbReference type="NCBI Taxonomy" id="2047982"/>
    <lineage>
        <taxon>Bacteria</taxon>
        <taxon>Pseudomonadati</taxon>
        <taxon>Bacteroidota</taxon>
        <taxon>Flavobacteriia</taxon>
        <taxon>Flavobacteriales</taxon>
        <taxon>Flavobacteriaceae</taxon>
        <taxon>Aquimarina</taxon>
    </lineage>
</organism>
<keyword evidence="2" id="KW-1185">Reference proteome</keyword>
<protein>
    <submittedName>
        <fullName evidence="1">Uncharacterized protein</fullName>
    </submittedName>
</protein>
<accession>A0A554VJM4</accession>
<sequence length="104" mass="12215">MRINVLKNIISLFFVSAFLFLRIVDFHTYSHFSDDEDQLHCELCEIITTSHKLTPFTGNTFVEVEQKFTIYFPEHKTTFVYETSQYSVTLPESIYNKPPPIVKS</sequence>
<evidence type="ECO:0000313" key="2">
    <source>
        <dbReference type="Proteomes" id="UP000318833"/>
    </source>
</evidence>
<proteinExistence type="predicted"/>
<dbReference type="EMBL" id="VLNR01000026">
    <property type="protein sequence ID" value="TSE08114.1"/>
    <property type="molecule type" value="Genomic_DNA"/>
</dbReference>
<dbReference type="Proteomes" id="UP000318833">
    <property type="component" value="Unassembled WGS sequence"/>
</dbReference>
<name>A0A554VJM4_9FLAO</name>
<dbReference type="RefSeq" id="WP_143916817.1">
    <property type="nucleotide sequence ID" value="NZ_CANLVC010000004.1"/>
</dbReference>